<sequence>MNDPKNVAGTKLRLWTLQIPLPKMCPIVIAAIAIPESLTVPNLLDMHKEIIFGLLEADVLIVSYSCDGTENERSVQRQFVDIAETHLTILIAGPGDGYDDLNINIGVFKGKPIVMVQDSKHALKTARNNLFSGARLFALGNHIATYHQVRRIAYEPESPLYIRDVEKLDRQDDNAAARLFSAAMLRYLIDHHRADTGLIVYLFIFGELCDAFQNRHLPHAERINMLLRTRYFMQMWSKYVDKIPHYTHSQYLVSREFTEIIESLVNGLISLIIVHRDYVQDIIPLLPWLHSSEPCEHIFGIARQIVSDFTMLDFLHMIPKLAVRMREVFLDSAIDKAQAESAARAAGYHHTYFDVQGIDLLSLSRFPDNDEITIISKQAMQEAESLVILLGILPQKLHSPNSSTYLSISHGPTVPDEIDMVPDDLMDDDDDCIVIGEIPRLIQVFEKNAASLKSHQRDRLENLTNAYLALTVEDQMRMYALQESLSSVTEADQCVYTSVASLTYAIDEPDHDEIDLNSLVLLREQHQTRHAARSVRIHGRTTDKDSATGTSNSSESQSAKSKILLSFYEELKKAQDRRQRWYEMRAPGRETSTTDTPLTGNSANALQLAAKRRQIYLKFKVPRFIDALAEARVTSLKPLRLGDWAIVYLESENKIFVAKVMAMYARGGGKNGKHASVDSASMIASLSRIVVQIFESSSGAQFRIFPDLMSPLGTKGFALLPAHAFLTTLDMQPTAGNLQGSLLTVPTTSRSTT</sequence>
<feature type="region of interest" description="Disordered" evidence="1">
    <location>
        <begin position="531"/>
        <end position="558"/>
    </location>
</feature>
<evidence type="ECO:0000313" key="3">
    <source>
        <dbReference type="Proteomes" id="UP000297245"/>
    </source>
</evidence>
<dbReference type="EMBL" id="ML179297">
    <property type="protein sequence ID" value="THU91800.1"/>
    <property type="molecule type" value="Genomic_DNA"/>
</dbReference>
<dbReference type="OrthoDB" id="73076at2759"/>
<dbReference type="AlphaFoldDB" id="A0A4S8LRF9"/>
<reference evidence="2 3" key="1">
    <citation type="journal article" date="2019" name="Nat. Ecol. Evol.">
        <title>Megaphylogeny resolves global patterns of mushroom evolution.</title>
        <authorList>
            <person name="Varga T."/>
            <person name="Krizsan K."/>
            <person name="Foldi C."/>
            <person name="Dima B."/>
            <person name="Sanchez-Garcia M."/>
            <person name="Sanchez-Ramirez S."/>
            <person name="Szollosi G.J."/>
            <person name="Szarkandi J.G."/>
            <person name="Papp V."/>
            <person name="Albert L."/>
            <person name="Andreopoulos W."/>
            <person name="Angelini C."/>
            <person name="Antonin V."/>
            <person name="Barry K.W."/>
            <person name="Bougher N.L."/>
            <person name="Buchanan P."/>
            <person name="Buyck B."/>
            <person name="Bense V."/>
            <person name="Catcheside P."/>
            <person name="Chovatia M."/>
            <person name="Cooper J."/>
            <person name="Damon W."/>
            <person name="Desjardin D."/>
            <person name="Finy P."/>
            <person name="Geml J."/>
            <person name="Haridas S."/>
            <person name="Hughes K."/>
            <person name="Justo A."/>
            <person name="Karasinski D."/>
            <person name="Kautmanova I."/>
            <person name="Kiss B."/>
            <person name="Kocsube S."/>
            <person name="Kotiranta H."/>
            <person name="LaButti K.M."/>
            <person name="Lechner B.E."/>
            <person name="Liimatainen K."/>
            <person name="Lipzen A."/>
            <person name="Lukacs Z."/>
            <person name="Mihaltcheva S."/>
            <person name="Morgado L.N."/>
            <person name="Niskanen T."/>
            <person name="Noordeloos M.E."/>
            <person name="Ohm R.A."/>
            <person name="Ortiz-Santana B."/>
            <person name="Ovrebo C."/>
            <person name="Racz N."/>
            <person name="Riley R."/>
            <person name="Savchenko A."/>
            <person name="Shiryaev A."/>
            <person name="Soop K."/>
            <person name="Spirin V."/>
            <person name="Szebenyi C."/>
            <person name="Tomsovsky M."/>
            <person name="Tulloss R.E."/>
            <person name="Uehling J."/>
            <person name="Grigoriev I.V."/>
            <person name="Vagvolgyi C."/>
            <person name="Papp T."/>
            <person name="Martin F.M."/>
            <person name="Miettinen O."/>
            <person name="Hibbett D.S."/>
            <person name="Nagy L.G."/>
        </authorList>
    </citation>
    <scope>NUCLEOTIDE SEQUENCE [LARGE SCALE GENOMIC DNA]</scope>
    <source>
        <strain evidence="2 3">CBS 962.96</strain>
    </source>
</reference>
<name>A0A4S8LRF9_DENBC</name>
<evidence type="ECO:0000256" key="1">
    <source>
        <dbReference type="SAM" id="MobiDB-lite"/>
    </source>
</evidence>
<organism evidence="2 3">
    <name type="scientific">Dendrothele bispora (strain CBS 962.96)</name>
    <dbReference type="NCBI Taxonomy" id="1314807"/>
    <lineage>
        <taxon>Eukaryota</taxon>
        <taxon>Fungi</taxon>
        <taxon>Dikarya</taxon>
        <taxon>Basidiomycota</taxon>
        <taxon>Agaricomycotina</taxon>
        <taxon>Agaricomycetes</taxon>
        <taxon>Agaricomycetidae</taxon>
        <taxon>Agaricales</taxon>
        <taxon>Agaricales incertae sedis</taxon>
        <taxon>Dendrothele</taxon>
    </lineage>
</organism>
<protein>
    <submittedName>
        <fullName evidence="2">Uncharacterized protein</fullName>
    </submittedName>
</protein>
<dbReference type="Proteomes" id="UP000297245">
    <property type="component" value="Unassembled WGS sequence"/>
</dbReference>
<proteinExistence type="predicted"/>
<evidence type="ECO:0000313" key="2">
    <source>
        <dbReference type="EMBL" id="THU91800.1"/>
    </source>
</evidence>
<accession>A0A4S8LRF9</accession>
<gene>
    <name evidence="2" type="ORF">K435DRAFT_820684</name>
</gene>
<keyword evidence="3" id="KW-1185">Reference proteome</keyword>